<proteinExistence type="predicted"/>
<comment type="caution">
    <text evidence="3">The sequence shown here is derived from an EMBL/GenBank/DDBJ whole genome shotgun (WGS) entry which is preliminary data.</text>
</comment>
<evidence type="ECO:0000313" key="4">
    <source>
        <dbReference type="Proteomes" id="UP000176864"/>
    </source>
</evidence>
<dbReference type="PANTHER" id="PTHR38590">
    <property type="entry name" value="BLL0828 PROTEIN"/>
    <property type="match status" value="1"/>
</dbReference>
<dbReference type="STRING" id="1817824.A2751_00905"/>
<dbReference type="InterPro" id="IPR047216">
    <property type="entry name" value="Endonuclease_DUF559_bact"/>
</dbReference>
<gene>
    <name evidence="3" type="ORF">A2751_00905</name>
</gene>
<sequence length="127" mass="14436">MTEAEKAVWYFLRSKQLSGSKFRRQEPIGNYIVDFVCFSVKLIIEIDGGQHADETLEQDKIRDEWLSSQGFAILRFWNNEVLQNREGVFDRIGKLCAPPFPSPSRQGRGVRGDVLSQGEASKTGSRL</sequence>
<dbReference type="Proteomes" id="UP000176864">
    <property type="component" value="Unassembled WGS sequence"/>
</dbReference>
<feature type="region of interest" description="Disordered" evidence="1">
    <location>
        <begin position="99"/>
        <end position="127"/>
    </location>
</feature>
<feature type="compositionally biased region" description="Polar residues" evidence="1">
    <location>
        <begin position="118"/>
        <end position="127"/>
    </location>
</feature>
<dbReference type="EMBL" id="MFEK01000010">
    <property type="protein sequence ID" value="OGE79004.1"/>
    <property type="molecule type" value="Genomic_DNA"/>
</dbReference>
<evidence type="ECO:0000256" key="1">
    <source>
        <dbReference type="SAM" id="MobiDB-lite"/>
    </source>
</evidence>
<dbReference type="InterPro" id="IPR011335">
    <property type="entry name" value="Restrct_endonuc-II-like"/>
</dbReference>
<evidence type="ECO:0000259" key="2">
    <source>
        <dbReference type="Pfam" id="PF04480"/>
    </source>
</evidence>
<name>A0A1F5NN98_9BACT</name>
<dbReference type="PANTHER" id="PTHR38590:SF1">
    <property type="entry name" value="BLL0828 PROTEIN"/>
    <property type="match status" value="1"/>
</dbReference>
<feature type="domain" description="DUF559" evidence="2">
    <location>
        <begin position="1"/>
        <end position="95"/>
    </location>
</feature>
<dbReference type="CDD" id="cd01038">
    <property type="entry name" value="Endonuclease_DUF559"/>
    <property type="match status" value="1"/>
</dbReference>
<dbReference type="SUPFAM" id="SSF52980">
    <property type="entry name" value="Restriction endonuclease-like"/>
    <property type="match status" value="1"/>
</dbReference>
<reference evidence="3 4" key="1">
    <citation type="journal article" date="2016" name="Nat. Commun.">
        <title>Thousands of microbial genomes shed light on interconnected biogeochemical processes in an aquifer system.</title>
        <authorList>
            <person name="Anantharaman K."/>
            <person name="Brown C.T."/>
            <person name="Hug L.A."/>
            <person name="Sharon I."/>
            <person name="Castelle C.J."/>
            <person name="Probst A.J."/>
            <person name="Thomas B.C."/>
            <person name="Singh A."/>
            <person name="Wilkins M.J."/>
            <person name="Karaoz U."/>
            <person name="Brodie E.L."/>
            <person name="Williams K.H."/>
            <person name="Hubbard S.S."/>
            <person name="Banfield J.F."/>
        </authorList>
    </citation>
    <scope>NUCLEOTIDE SEQUENCE [LARGE SCALE GENOMIC DNA]</scope>
</reference>
<dbReference type="Pfam" id="PF04480">
    <property type="entry name" value="DUF559"/>
    <property type="match status" value="1"/>
</dbReference>
<dbReference type="AlphaFoldDB" id="A0A1F5NN98"/>
<protein>
    <recommendedName>
        <fullName evidence="2">DUF559 domain-containing protein</fullName>
    </recommendedName>
</protein>
<accession>A0A1F5NN98</accession>
<organism evidence="3 4">
    <name type="scientific">Candidatus Doudnabacteria bacterium RIFCSPHIGHO2_01_FULL_46_14</name>
    <dbReference type="NCBI Taxonomy" id="1817824"/>
    <lineage>
        <taxon>Bacteria</taxon>
        <taxon>Candidatus Doudnaibacteriota</taxon>
    </lineage>
</organism>
<evidence type="ECO:0000313" key="3">
    <source>
        <dbReference type="EMBL" id="OGE79004.1"/>
    </source>
</evidence>
<dbReference type="InterPro" id="IPR007569">
    <property type="entry name" value="DUF559"/>
</dbReference>
<dbReference type="Gene3D" id="3.40.960.10">
    <property type="entry name" value="VSR Endonuclease"/>
    <property type="match status" value="1"/>
</dbReference>